<dbReference type="InterPro" id="IPR001434">
    <property type="entry name" value="OmcB-like_DUF11"/>
</dbReference>
<dbReference type="EMBL" id="CAESAN010000011">
    <property type="protein sequence ID" value="CAB4336718.1"/>
    <property type="molecule type" value="Genomic_DNA"/>
</dbReference>
<dbReference type="PANTHER" id="PTHR34819:SF5">
    <property type="entry name" value="CONSERVED REPEAT DOMAIN PROTEIN"/>
    <property type="match status" value="1"/>
</dbReference>
<evidence type="ECO:0000259" key="3">
    <source>
        <dbReference type="Pfam" id="PF11824"/>
    </source>
</evidence>
<evidence type="ECO:0000313" key="4">
    <source>
        <dbReference type="EMBL" id="CAB4336718.1"/>
    </source>
</evidence>
<feature type="domain" description="DUF11" evidence="2">
    <location>
        <begin position="893"/>
        <end position="1003"/>
    </location>
</feature>
<name>A0A6J5Z5M7_9ZZZZ</name>
<evidence type="ECO:0000256" key="1">
    <source>
        <dbReference type="SAM" id="MobiDB-lite"/>
    </source>
</evidence>
<dbReference type="Gene3D" id="2.60.40.740">
    <property type="match status" value="2"/>
</dbReference>
<dbReference type="Gene3D" id="2.60.40.1170">
    <property type="entry name" value="Mu homology domain, subdomain B"/>
    <property type="match status" value="1"/>
</dbReference>
<feature type="domain" description="DUF11" evidence="2">
    <location>
        <begin position="636"/>
        <end position="754"/>
    </location>
</feature>
<dbReference type="InterPro" id="IPR047589">
    <property type="entry name" value="DUF11_rpt"/>
</dbReference>
<dbReference type="InterPro" id="IPR021779">
    <property type="entry name" value="DUF3344"/>
</dbReference>
<gene>
    <name evidence="4" type="ORF">UFOPK3547_00232</name>
</gene>
<protein>
    <submittedName>
        <fullName evidence="4">Unannotated protein</fullName>
    </submittedName>
</protein>
<evidence type="ECO:0000259" key="2">
    <source>
        <dbReference type="Pfam" id="PF01345"/>
    </source>
</evidence>
<dbReference type="Gene3D" id="2.60.40.10">
    <property type="entry name" value="Immunoglobulins"/>
    <property type="match status" value="1"/>
</dbReference>
<organism evidence="4">
    <name type="scientific">freshwater metagenome</name>
    <dbReference type="NCBI Taxonomy" id="449393"/>
    <lineage>
        <taxon>unclassified sequences</taxon>
        <taxon>metagenomes</taxon>
        <taxon>ecological metagenomes</taxon>
    </lineage>
</organism>
<feature type="domain" description="DUF3344" evidence="3">
    <location>
        <begin position="99"/>
        <end position="324"/>
    </location>
</feature>
<accession>A0A6J5Z5M7</accession>
<feature type="domain" description="DUF11" evidence="2">
    <location>
        <begin position="1145"/>
        <end position="1242"/>
    </location>
</feature>
<dbReference type="InterPro" id="IPR013783">
    <property type="entry name" value="Ig-like_fold"/>
</dbReference>
<feature type="domain" description="DUF11" evidence="2">
    <location>
        <begin position="1014"/>
        <end position="1134"/>
    </location>
</feature>
<proteinExistence type="predicted"/>
<reference evidence="4" key="1">
    <citation type="submission" date="2020-05" db="EMBL/GenBank/DDBJ databases">
        <authorList>
            <person name="Chiriac C."/>
            <person name="Salcher M."/>
            <person name="Ghai R."/>
            <person name="Kavagutti S V."/>
        </authorList>
    </citation>
    <scope>NUCLEOTIDE SEQUENCE</scope>
</reference>
<feature type="compositionally biased region" description="Polar residues" evidence="1">
    <location>
        <begin position="729"/>
        <end position="751"/>
    </location>
</feature>
<dbReference type="PANTHER" id="PTHR34819">
    <property type="entry name" value="LARGE CYSTEINE-RICH PERIPLASMIC PROTEIN OMCB"/>
    <property type="match status" value="1"/>
</dbReference>
<feature type="domain" description="DUF11" evidence="2">
    <location>
        <begin position="382"/>
        <end position="484"/>
    </location>
</feature>
<dbReference type="Pfam" id="PF11824">
    <property type="entry name" value="DUF3344"/>
    <property type="match status" value="1"/>
</dbReference>
<sequence length="1385" mass="138622">MLTSLMFKRALVLTLVAFAALPAVNAAAAARPFSQRFSENVNGQITMAANTSMRCLTNTVDTALNRRCVEAQAGTTARNNNIFDMQMADVDSDPSTFNSSKADLVLPAGAQILFAGLYWSSNPRAGTTITGTNGYVGVPTAAPDAASKGQVLITAPGQSAYDTVTASSVDAIGSGAREYGAFADVTAQVKAAGAGTYTVANIQAGTGGDRAAGWSLVVAYADPSEPLRNLTVFDGFESVTGTAEVAIPVSGFKTPTTGSVESSVGVVAYEGDAGMTGDYLTLNDNLLQDSVHPANNTENSTIAKSGSMVTTKNPNWPNQLGFDASIFATSGFLPNAATSAIFRAKTDGDAYFPHAITLATELFSPQVDLVKSASVVGGGPALPGATIRYTVTATNNGGANATNVVLDDPVPSGTALSAGPSVSAGSGNASAVGQSVTARLGSGATSTAGGTLAPGASATVTFDATIGDDRALGEVITNTATLQFVSPDLGLPISKVASAETTVSYPDPGVTKTVQSSVGGQYTFAVTVKNEGTVATSGAVQVADVPSGDYAGPYSMSGSGWTCPGSVSPCTRSDALAPGASYPPITVVANYTPGGEVINSALIASGSGGQPTNAASPALLNDKATASAGTSPLAALQVQKTSLTTNASVGGLAEFRIQVQNAGPDAATDTTVTDTLPAGLTFVSATPSQGSCSSAAGGGGTTAITCSMGTLPVSSSATVIVKARPQPGASDSTLTNGVSADSSITPTPVTDNSSVDINPIADLSLTKTADVSSAGFGDPVSYTLTATNSGPDSATNVEIVDTLPPGIDAASAVATPSSSGSCQRTGSTIACIWAGATANGASRSVTISADVASSVAAEDRQSTNLGVVSSLTDDPEPSTNQAQVDVVITPSVDLAVKATGPSQVDAGGEADILFSTVNNGPSTADDSQIVITIPSQLSVVDVPSGCKVSGSKVTCQLGSIASGETTSTTIRVKAAGSADTSQKLISAEVSTSSVDRIPSNNQDVTPLLVDPVADLRLTKSVTPTTANPGDTVTFSVTMTNDGPSTSQGATIIDDLPQGMTPTAVYSTAVPACTIQGRRITCPLEQVVPQGTQVIQIVAKISEDQPTSTMINNAEVVPGAESDRDDTNNTAHASVVVTGGDKGPYLSVRKTVTTKDPHSSSPVTYSVRVTNTGSAGAANVRLSDLPSGNYSLISIDPSQGNCDGLRCSLGTLKKGEHATITIKVSLPGGTMTNTVFASTPGYPTNSDSATVDVETDRSKIAISAAVSDTQPAVGQKVRVSFRVRNVSRAFANAVRVCAPIPSKLRFSSASGGGRASKGTVCWGAGDLAPDISGESASGNSPRSVTVSYWATVTSGGTTRAAAWARGSNVTTVTGAASLSTGGGITG</sequence>
<feature type="domain" description="DUF11" evidence="2">
    <location>
        <begin position="762"/>
        <end position="886"/>
    </location>
</feature>
<dbReference type="Pfam" id="PF01345">
    <property type="entry name" value="DUF11"/>
    <property type="match status" value="7"/>
</dbReference>
<dbReference type="InterPro" id="IPR051172">
    <property type="entry name" value="Chlamydia_OmcB"/>
</dbReference>
<dbReference type="NCBIfam" id="TIGR01451">
    <property type="entry name" value="B_ant_repeat"/>
    <property type="match status" value="5"/>
</dbReference>
<feature type="region of interest" description="Disordered" evidence="1">
    <location>
        <begin position="727"/>
        <end position="751"/>
    </location>
</feature>
<feature type="domain" description="DUF11" evidence="2">
    <location>
        <begin position="1259"/>
        <end position="1364"/>
    </location>
</feature>